<dbReference type="AlphaFoldDB" id="A0AAV2ZE80"/>
<reference evidence="2" key="1">
    <citation type="submission" date="2022-11" db="EMBL/GenBank/DDBJ databases">
        <authorList>
            <person name="Morgan W.R."/>
            <person name="Tartar A."/>
        </authorList>
    </citation>
    <scope>NUCLEOTIDE SEQUENCE</scope>
    <source>
        <strain evidence="2">ARSEF 373</strain>
    </source>
</reference>
<feature type="region of interest" description="Disordered" evidence="1">
    <location>
        <begin position="1"/>
        <end position="28"/>
    </location>
</feature>
<evidence type="ECO:0000313" key="3">
    <source>
        <dbReference type="Proteomes" id="UP001146120"/>
    </source>
</evidence>
<organism evidence="2 3">
    <name type="scientific">Lagenidium giganteum</name>
    <dbReference type="NCBI Taxonomy" id="4803"/>
    <lineage>
        <taxon>Eukaryota</taxon>
        <taxon>Sar</taxon>
        <taxon>Stramenopiles</taxon>
        <taxon>Oomycota</taxon>
        <taxon>Peronosporomycetes</taxon>
        <taxon>Pythiales</taxon>
        <taxon>Pythiaceae</taxon>
    </lineage>
</organism>
<keyword evidence="3" id="KW-1185">Reference proteome</keyword>
<dbReference type="EMBL" id="DAKRPA010000010">
    <property type="protein sequence ID" value="DBA04245.1"/>
    <property type="molecule type" value="Genomic_DNA"/>
</dbReference>
<reference evidence="2" key="2">
    <citation type="journal article" date="2023" name="Microbiol Resour">
        <title>Decontamination and Annotation of the Draft Genome Sequence of the Oomycete Lagenidium giganteum ARSEF 373.</title>
        <authorList>
            <person name="Morgan W.R."/>
            <person name="Tartar A."/>
        </authorList>
    </citation>
    <scope>NUCLEOTIDE SEQUENCE</scope>
    <source>
        <strain evidence="2">ARSEF 373</strain>
    </source>
</reference>
<proteinExistence type="predicted"/>
<evidence type="ECO:0000313" key="2">
    <source>
        <dbReference type="EMBL" id="DBA04245.1"/>
    </source>
</evidence>
<evidence type="ECO:0000256" key="1">
    <source>
        <dbReference type="SAM" id="MobiDB-lite"/>
    </source>
</evidence>
<dbReference type="Proteomes" id="UP001146120">
    <property type="component" value="Unassembled WGS sequence"/>
</dbReference>
<gene>
    <name evidence="2" type="ORF">N0F65_009480</name>
</gene>
<accession>A0AAV2ZE80</accession>
<protein>
    <submittedName>
        <fullName evidence="2">Uncharacterized protein</fullName>
    </submittedName>
</protein>
<name>A0AAV2ZE80_9STRA</name>
<feature type="compositionally biased region" description="Basic residues" evidence="1">
    <location>
        <begin position="1"/>
        <end position="20"/>
    </location>
</feature>
<sequence length="28" mass="3329">MGGHRTNHERYHKGQRHRPGTRFGPRCV</sequence>
<comment type="caution">
    <text evidence="2">The sequence shown here is derived from an EMBL/GenBank/DDBJ whole genome shotgun (WGS) entry which is preliminary data.</text>
</comment>